<dbReference type="GO" id="GO:0047661">
    <property type="term" value="F:amino-acid racemase activity"/>
    <property type="evidence" value="ECO:0007669"/>
    <property type="project" value="InterPro"/>
</dbReference>
<dbReference type="NCBIfam" id="TIGR00035">
    <property type="entry name" value="asp_race"/>
    <property type="match status" value="1"/>
</dbReference>
<organism evidence="3 4">
    <name type="scientific">Ruminiclostridium hungatei</name>
    <name type="common">Clostridium hungatei</name>
    <dbReference type="NCBI Taxonomy" id="48256"/>
    <lineage>
        <taxon>Bacteria</taxon>
        <taxon>Bacillati</taxon>
        <taxon>Bacillota</taxon>
        <taxon>Clostridia</taxon>
        <taxon>Eubacteriales</taxon>
        <taxon>Oscillospiraceae</taxon>
        <taxon>Ruminiclostridium</taxon>
    </lineage>
</organism>
<name>A0A1V4SQX4_RUMHU</name>
<dbReference type="Proteomes" id="UP000191554">
    <property type="component" value="Unassembled WGS sequence"/>
</dbReference>
<dbReference type="Gene3D" id="3.40.50.1860">
    <property type="match status" value="2"/>
</dbReference>
<dbReference type="AlphaFoldDB" id="A0A1V4SQX4"/>
<proteinExistence type="inferred from homology"/>
<gene>
    <name evidence="3" type="primary">racX</name>
    <name evidence="3" type="ORF">CLHUN_01140</name>
</gene>
<comment type="similarity">
    <text evidence="1">Belongs to the aspartate/glutamate racemases family.</text>
</comment>
<dbReference type="PANTHER" id="PTHR21198:SF7">
    <property type="entry name" value="ASPARTATE-GLUTAMATE RACEMASE FAMILY"/>
    <property type="match status" value="1"/>
</dbReference>
<dbReference type="InterPro" id="IPR001920">
    <property type="entry name" value="Asp/Glu_race"/>
</dbReference>
<dbReference type="RefSeq" id="WP_080062619.1">
    <property type="nucleotide sequence ID" value="NZ_MZGX01000001.1"/>
</dbReference>
<keyword evidence="4" id="KW-1185">Reference proteome</keyword>
<dbReference type="STRING" id="48256.CLHUN_01140"/>
<dbReference type="SUPFAM" id="SSF53681">
    <property type="entry name" value="Aspartate/glutamate racemase"/>
    <property type="match status" value="2"/>
</dbReference>
<sequence>MKVGIVGGIGPESTVDYYKSIIMEYQRKFHDDNYPRIVIDSVNMKEMLSYVRARDWDSLTDMLVKSVGYLSASGADFAVIASNTPHVVFDRVSSKVGLQMLSIVEETCKKARLLGWKRLGLFGTGFTMKENFYSAAFAAAGMDIVLPNIDEQEYIHKKLFSEIEFGVIKNETKYGLLSIAGRMCEEDGIDGLILGCTELPLILKDGEGSVPFLNTAQIHVESIVEKLAQLRDGAKL</sequence>
<dbReference type="PROSITE" id="PS00924">
    <property type="entry name" value="ASP_GLU_RACEMASE_2"/>
    <property type="match status" value="1"/>
</dbReference>
<dbReference type="Pfam" id="PF01177">
    <property type="entry name" value="Asp_Glu_race"/>
    <property type="match status" value="1"/>
</dbReference>
<dbReference type="InterPro" id="IPR033134">
    <property type="entry name" value="Asp/Glu_racemase_AS_2"/>
</dbReference>
<comment type="caution">
    <text evidence="3">The sequence shown here is derived from an EMBL/GenBank/DDBJ whole genome shotgun (WGS) entry which is preliminary data.</text>
</comment>
<accession>A0A1V4SQX4</accession>
<reference evidence="3 4" key="1">
    <citation type="submission" date="2017-03" db="EMBL/GenBank/DDBJ databases">
        <title>Genome sequence of Clostridium hungatei DSM 14427.</title>
        <authorList>
            <person name="Poehlein A."/>
            <person name="Daniel R."/>
        </authorList>
    </citation>
    <scope>NUCLEOTIDE SEQUENCE [LARGE SCALE GENOMIC DNA]</scope>
    <source>
        <strain evidence="3 4">DSM 14427</strain>
    </source>
</reference>
<evidence type="ECO:0000313" key="3">
    <source>
        <dbReference type="EMBL" id="OPX46298.1"/>
    </source>
</evidence>
<evidence type="ECO:0000256" key="2">
    <source>
        <dbReference type="ARBA" id="ARBA00023235"/>
    </source>
</evidence>
<keyword evidence="2 3" id="KW-0413">Isomerase</keyword>
<dbReference type="EMBL" id="MZGX01000001">
    <property type="protein sequence ID" value="OPX46298.1"/>
    <property type="molecule type" value="Genomic_DNA"/>
</dbReference>
<dbReference type="PANTHER" id="PTHR21198">
    <property type="entry name" value="GLUTAMATE RACEMASE"/>
    <property type="match status" value="1"/>
</dbReference>
<dbReference type="OrthoDB" id="9803739at2"/>
<evidence type="ECO:0000313" key="4">
    <source>
        <dbReference type="Proteomes" id="UP000191554"/>
    </source>
</evidence>
<dbReference type="EC" id="5.1.1.-" evidence="3"/>
<protein>
    <submittedName>
        <fullName evidence="3">Putative amino-acid racemase</fullName>
        <ecNumber evidence="3">5.1.1.-</ecNumber>
    </submittedName>
</protein>
<evidence type="ECO:0000256" key="1">
    <source>
        <dbReference type="ARBA" id="ARBA00007847"/>
    </source>
</evidence>
<dbReference type="InterPro" id="IPR015942">
    <property type="entry name" value="Asp/Glu/hydantoin_racemase"/>
</dbReference>
<dbReference type="InterPro" id="IPR004380">
    <property type="entry name" value="Asp_race"/>
</dbReference>